<evidence type="ECO:0000256" key="2">
    <source>
        <dbReference type="SAM" id="SignalP"/>
    </source>
</evidence>
<feature type="signal peptide" evidence="2">
    <location>
        <begin position="1"/>
        <end position="21"/>
    </location>
</feature>
<keyword evidence="2" id="KW-0732">Signal</keyword>
<feature type="region of interest" description="Disordered" evidence="1">
    <location>
        <begin position="88"/>
        <end position="112"/>
    </location>
</feature>
<dbReference type="AlphaFoldDB" id="A0A6A4HD31"/>
<keyword evidence="4" id="KW-1185">Reference proteome</keyword>
<organism evidence="3 4">
    <name type="scientific">Gymnopus androsaceus JB14</name>
    <dbReference type="NCBI Taxonomy" id="1447944"/>
    <lineage>
        <taxon>Eukaryota</taxon>
        <taxon>Fungi</taxon>
        <taxon>Dikarya</taxon>
        <taxon>Basidiomycota</taxon>
        <taxon>Agaricomycotina</taxon>
        <taxon>Agaricomycetes</taxon>
        <taxon>Agaricomycetidae</taxon>
        <taxon>Agaricales</taxon>
        <taxon>Marasmiineae</taxon>
        <taxon>Omphalotaceae</taxon>
        <taxon>Gymnopus</taxon>
    </lineage>
</organism>
<dbReference type="Proteomes" id="UP000799118">
    <property type="component" value="Unassembled WGS sequence"/>
</dbReference>
<evidence type="ECO:0000313" key="4">
    <source>
        <dbReference type="Proteomes" id="UP000799118"/>
    </source>
</evidence>
<accession>A0A6A4HD31</accession>
<reference evidence="3" key="1">
    <citation type="journal article" date="2019" name="Environ. Microbiol.">
        <title>Fungal ecological strategies reflected in gene transcription - a case study of two litter decomposers.</title>
        <authorList>
            <person name="Barbi F."/>
            <person name="Kohler A."/>
            <person name="Barry K."/>
            <person name="Baskaran P."/>
            <person name="Daum C."/>
            <person name="Fauchery L."/>
            <person name="Ihrmark K."/>
            <person name="Kuo A."/>
            <person name="LaButti K."/>
            <person name="Lipzen A."/>
            <person name="Morin E."/>
            <person name="Grigoriev I.V."/>
            <person name="Henrissat B."/>
            <person name="Lindahl B."/>
            <person name="Martin F."/>
        </authorList>
    </citation>
    <scope>NUCLEOTIDE SEQUENCE</scope>
    <source>
        <strain evidence="3">JB14</strain>
    </source>
</reference>
<proteinExistence type="predicted"/>
<protein>
    <submittedName>
        <fullName evidence="3">Uncharacterized protein</fullName>
    </submittedName>
</protein>
<evidence type="ECO:0000313" key="3">
    <source>
        <dbReference type="EMBL" id="KAE9394965.1"/>
    </source>
</evidence>
<sequence>MPKLSSVVIVAVAFAAIGVQATSVDSPTPSKRVFRRQDDFVYHQVARAPKVGLEEVDKAAKTAKHAAEAGDALSSLKRSDVYERELFASDSEPQPQPQPQAQEPEQEKLSKTSVLGKATVAAVNGWHAAKTILRDVEDSALSTRSLGTEDNNSELQRRDVKRSLKHLLEFGAVGLAADAIIEDHKNDKNSTESSTMATTRRAADEDSMYLSRRYSDLEDLD</sequence>
<feature type="region of interest" description="Disordered" evidence="1">
    <location>
        <begin position="182"/>
        <end position="205"/>
    </location>
</feature>
<dbReference type="EMBL" id="ML769540">
    <property type="protein sequence ID" value="KAE9394965.1"/>
    <property type="molecule type" value="Genomic_DNA"/>
</dbReference>
<gene>
    <name evidence="3" type="ORF">BT96DRAFT_923204</name>
</gene>
<feature type="chain" id="PRO_5025603232" evidence="2">
    <location>
        <begin position="22"/>
        <end position="221"/>
    </location>
</feature>
<name>A0A6A4HD31_9AGAR</name>
<evidence type="ECO:0000256" key="1">
    <source>
        <dbReference type="SAM" id="MobiDB-lite"/>
    </source>
</evidence>